<sequence>MIYSLLSVVLLYLFINSLRPESFFTQLPTFQTSSKTRKALLTRL</sequence>
<dbReference type="AlphaFoldDB" id="A0A2K8SKS0"/>
<accession>A0A2K8SKS0</accession>
<evidence type="ECO:0000313" key="1">
    <source>
        <dbReference type="EMBL" id="AUB35998.1"/>
    </source>
</evidence>
<name>A0A2K8SKS0_9NOSO</name>
<organism evidence="1 2">
    <name type="scientific">Nostoc flagelliforme CCNUN1</name>
    <dbReference type="NCBI Taxonomy" id="2038116"/>
    <lineage>
        <taxon>Bacteria</taxon>
        <taxon>Bacillati</taxon>
        <taxon>Cyanobacteriota</taxon>
        <taxon>Cyanophyceae</taxon>
        <taxon>Nostocales</taxon>
        <taxon>Nostocaceae</taxon>
        <taxon>Nostoc</taxon>
    </lineage>
</organism>
<gene>
    <name evidence="1" type="ORF">COO91_01891</name>
</gene>
<keyword evidence="2" id="KW-1185">Reference proteome</keyword>
<protein>
    <submittedName>
        <fullName evidence="1">Uncharacterized protein</fullName>
    </submittedName>
</protein>
<reference evidence="1 2" key="1">
    <citation type="submission" date="2017-11" db="EMBL/GenBank/DDBJ databases">
        <title>Complete genome of a free-living desiccation-tolerant cyanobacterium and its photosynthetic adaptation to extreme terrestrial habitat.</title>
        <authorList>
            <person name="Shang J."/>
        </authorList>
    </citation>
    <scope>NUCLEOTIDE SEQUENCE [LARGE SCALE GENOMIC DNA]</scope>
    <source>
        <strain evidence="1 2">CCNUN1</strain>
    </source>
</reference>
<evidence type="ECO:0000313" key="2">
    <source>
        <dbReference type="Proteomes" id="UP000232003"/>
    </source>
</evidence>
<dbReference type="Proteomes" id="UP000232003">
    <property type="component" value="Chromosome"/>
</dbReference>
<dbReference type="EMBL" id="CP024785">
    <property type="protein sequence ID" value="AUB35998.1"/>
    <property type="molecule type" value="Genomic_DNA"/>
</dbReference>
<dbReference type="KEGG" id="nfl:COO91_01891"/>
<proteinExistence type="predicted"/>